<feature type="signal peptide" evidence="2">
    <location>
        <begin position="1"/>
        <end position="24"/>
    </location>
</feature>
<evidence type="ECO:0000313" key="4">
    <source>
        <dbReference type="Proteomes" id="UP000000305"/>
    </source>
</evidence>
<evidence type="ECO:0000313" key="3">
    <source>
        <dbReference type="EMBL" id="EFX60191.1"/>
    </source>
</evidence>
<feature type="compositionally biased region" description="Basic and acidic residues" evidence="1">
    <location>
        <begin position="38"/>
        <end position="54"/>
    </location>
</feature>
<organism evidence="3 4">
    <name type="scientific">Daphnia pulex</name>
    <name type="common">Water flea</name>
    <dbReference type="NCBI Taxonomy" id="6669"/>
    <lineage>
        <taxon>Eukaryota</taxon>
        <taxon>Metazoa</taxon>
        <taxon>Ecdysozoa</taxon>
        <taxon>Arthropoda</taxon>
        <taxon>Crustacea</taxon>
        <taxon>Branchiopoda</taxon>
        <taxon>Diplostraca</taxon>
        <taxon>Cladocera</taxon>
        <taxon>Anomopoda</taxon>
        <taxon>Daphniidae</taxon>
        <taxon>Daphnia</taxon>
    </lineage>
</organism>
<dbReference type="EMBL" id="GL736919">
    <property type="protein sequence ID" value="EFX60191.1"/>
    <property type="molecule type" value="Genomic_DNA"/>
</dbReference>
<feature type="chain" id="PRO_5003238562" evidence="2">
    <location>
        <begin position="25"/>
        <end position="172"/>
    </location>
</feature>
<keyword evidence="2" id="KW-0732">Signal</keyword>
<proteinExistence type="predicted"/>
<evidence type="ECO:0000256" key="2">
    <source>
        <dbReference type="SAM" id="SignalP"/>
    </source>
</evidence>
<accession>E9I739</accession>
<feature type="non-terminal residue" evidence="3">
    <location>
        <position position="172"/>
    </location>
</feature>
<gene>
    <name evidence="3" type="ORF">DAPPUDRAFT_278859</name>
</gene>
<sequence>MSLSTLSCLLVIALGLVNLPRVLAQSEAFPLPAPDPLPSERKPSAAPKPVDKTNAEAVPAKPKRRQAIKVPKHKVVKNIKDAYQSISEPHLLLILHLPKEGGAGFIELHNRSDKDLALFQFTIEALGQIGELEFEELPSGWSAVKEVRMSTLRELEIRKPRAFDTDANDFIL</sequence>
<dbReference type="HOGENOM" id="CLU_1559122_0_0_1"/>
<dbReference type="KEGG" id="dpx:DAPPUDRAFT_278859"/>
<name>E9I739_DAPPU</name>
<dbReference type="InParanoid" id="E9I739"/>
<feature type="region of interest" description="Disordered" evidence="1">
    <location>
        <begin position="32"/>
        <end position="64"/>
    </location>
</feature>
<dbReference type="Proteomes" id="UP000000305">
    <property type="component" value="Unassembled WGS sequence"/>
</dbReference>
<reference evidence="3 4" key="1">
    <citation type="journal article" date="2011" name="Science">
        <title>The ecoresponsive genome of Daphnia pulex.</title>
        <authorList>
            <person name="Colbourne J.K."/>
            <person name="Pfrender M.E."/>
            <person name="Gilbert D."/>
            <person name="Thomas W.K."/>
            <person name="Tucker A."/>
            <person name="Oakley T.H."/>
            <person name="Tokishita S."/>
            <person name="Aerts A."/>
            <person name="Arnold G.J."/>
            <person name="Basu M.K."/>
            <person name="Bauer D.J."/>
            <person name="Caceres C.E."/>
            <person name="Carmel L."/>
            <person name="Casola C."/>
            <person name="Choi J.H."/>
            <person name="Detter J.C."/>
            <person name="Dong Q."/>
            <person name="Dusheyko S."/>
            <person name="Eads B.D."/>
            <person name="Frohlich T."/>
            <person name="Geiler-Samerotte K.A."/>
            <person name="Gerlach D."/>
            <person name="Hatcher P."/>
            <person name="Jogdeo S."/>
            <person name="Krijgsveld J."/>
            <person name="Kriventseva E.V."/>
            <person name="Kultz D."/>
            <person name="Laforsch C."/>
            <person name="Lindquist E."/>
            <person name="Lopez J."/>
            <person name="Manak J.R."/>
            <person name="Muller J."/>
            <person name="Pangilinan J."/>
            <person name="Patwardhan R.P."/>
            <person name="Pitluck S."/>
            <person name="Pritham E.J."/>
            <person name="Rechtsteiner A."/>
            <person name="Rho M."/>
            <person name="Rogozin I.B."/>
            <person name="Sakarya O."/>
            <person name="Salamov A."/>
            <person name="Schaack S."/>
            <person name="Shapiro H."/>
            <person name="Shiga Y."/>
            <person name="Skalitzky C."/>
            <person name="Smith Z."/>
            <person name="Souvorov A."/>
            <person name="Sung W."/>
            <person name="Tang Z."/>
            <person name="Tsuchiya D."/>
            <person name="Tu H."/>
            <person name="Vos H."/>
            <person name="Wang M."/>
            <person name="Wolf Y.I."/>
            <person name="Yamagata H."/>
            <person name="Yamada T."/>
            <person name="Ye Y."/>
            <person name="Shaw J.R."/>
            <person name="Andrews J."/>
            <person name="Crease T.J."/>
            <person name="Tang H."/>
            <person name="Lucas S.M."/>
            <person name="Robertson H.M."/>
            <person name="Bork P."/>
            <person name="Koonin E.V."/>
            <person name="Zdobnov E.M."/>
            <person name="Grigoriev I.V."/>
            <person name="Lynch M."/>
            <person name="Boore J.L."/>
        </authorList>
    </citation>
    <scope>NUCLEOTIDE SEQUENCE [LARGE SCALE GENOMIC DNA]</scope>
</reference>
<evidence type="ECO:0000256" key="1">
    <source>
        <dbReference type="SAM" id="MobiDB-lite"/>
    </source>
</evidence>
<dbReference type="AlphaFoldDB" id="E9I739"/>
<protein>
    <submittedName>
        <fullName evidence="3">Uncharacterized protein</fullName>
    </submittedName>
</protein>
<keyword evidence="4" id="KW-1185">Reference proteome</keyword>